<dbReference type="RefSeq" id="WP_186732467.1">
    <property type="nucleotide sequence ID" value="NZ_JABWRJ020000002.1"/>
</dbReference>
<reference evidence="2" key="2">
    <citation type="submission" date="2020-07" db="EMBL/GenBank/DDBJ databases">
        <authorList>
            <person name="Lood C."/>
            <person name="Girard L."/>
        </authorList>
    </citation>
    <scope>NUCLEOTIDE SEQUENCE</scope>
    <source>
        <strain evidence="2">BW13M1</strain>
    </source>
</reference>
<gene>
    <name evidence="2" type="ORF">HU751_06170</name>
</gene>
<feature type="signal peptide" evidence="1">
    <location>
        <begin position="1"/>
        <end position="22"/>
    </location>
</feature>
<reference evidence="2" key="1">
    <citation type="journal article" date="2020" name="Microorganisms">
        <title>Reliable Identification of Environmental Pseudomonas Isolates Using the rpoD Gene.</title>
        <authorList>
            <consortium name="The Broad Institute Genome Sequencing Platform"/>
            <person name="Girard L."/>
            <person name="Lood C."/>
            <person name="Rokni-Zadeh H."/>
            <person name="van Noort V."/>
            <person name="Lavigne R."/>
            <person name="De Mot R."/>
        </authorList>
    </citation>
    <scope>NUCLEOTIDE SEQUENCE</scope>
    <source>
        <strain evidence="2">BW13M1</strain>
    </source>
</reference>
<protein>
    <recommendedName>
        <fullName evidence="3">Lipoprotein</fullName>
    </recommendedName>
</protein>
<dbReference type="EMBL" id="JABWRJ010000005">
    <property type="protein sequence ID" value="MBC3445350.1"/>
    <property type="molecule type" value="Genomic_DNA"/>
</dbReference>
<evidence type="ECO:0008006" key="3">
    <source>
        <dbReference type="Google" id="ProtNLM"/>
    </source>
</evidence>
<name>A0A923G6Q8_9PSED</name>
<evidence type="ECO:0000313" key="2">
    <source>
        <dbReference type="EMBL" id="MBC3445350.1"/>
    </source>
</evidence>
<dbReference type="AlphaFoldDB" id="A0A923G6Q8"/>
<comment type="caution">
    <text evidence="2">The sequence shown here is derived from an EMBL/GenBank/DDBJ whole genome shotgun (WGS) entry which is preliminary data.</text>
</comment>
<dbReference type="PROSITE" id="PS51257">
    <property type="entry name" value="PROKAR_LIPOPROTEIN"/>
    <property type="match status" value="1"/>
</dbReference>
<organism evidence="2">
    <name type="scientific">Pseudomonas peradeniyensis</name>
    <dbReference type="NCBI Taxonomy" id="2745488"/>
    <lineage>
        <taxon>Bacteria</taxon>
        <taxon>Pseudomonadati</taxon>
        <taxon>Pseudomonadota</taxon>
        <taxon>Gammaproteobacteria</taxon>
        <taxon>Pseudomonadales</taxon>
        <taxon>Pseudomonadaceae</taxon>
        <taxon>Pseudomonas</taxon>
    </lineage>
</organism>
<accession>A0A923G6Q8</accession>
<evidence type="ECO:0000256" key="1">
    <source>
        <dbReference type="SAM" id="SignalP"/>
    </source>
</evidence>
<keyword evidence="1" id="KW-0732">Signal</keyword>
<sequence length="267" mass="29617">MTRIHRLFAVLALALLVTGCTSKPVYNAKEAFSSNLGFSDDQMKRAIVTALNDRQWIIQSVRPGMVKAEITVRGRHHAEVDIPYSPTEFQVIYRSSWGLDYDDGKIHGNYNRWVNRLRDNILKELSFDPHIEHLNAQGFVNQGVDAPTYLSFREGVKRATQAGLLDGSVKFYLAGESLPASTRTLNPVSSSRKTNGSNKADEDACYWALQSALATLQNAARKANANAVVNIASVDQRNLYKDTEKFQCRAGLLVTSVALRGDLAQVD</sequence>
<proteinExistence type="predicted"/>
<feature type="chain" id="PRO_5037393269" description="Lipoprotein" evidence="1">
    <location>
        <begin position="23"/>
        <end position="267"/>
    </location>
</feature>